<reference evidence="5 6" key="1">
    <citation type="journal article" date="2016" name="PLoS Pathog.">
        <title>Biosynthesis of antibiotic leucinostatins in bio-control fungus Purpureocillium lilacinum and their inhibition on phytophthora revealed by genome mining.</title>
        <authorList>
            <person name="Wang G."/>
            <person name="Liu Z."/>
            <person name="Lin R."/>
            <person name="Li E."/>
            <person name="Mao Z."/>
            <person name="Ling J."/>
            <person name="Yang Y."/>
            <person name="Yin W.B."/>
            <person name="Xie B."/>
        </authorList>
    </citation>
    <scope>NUCLEOTIDE SEQUENCE [LARGE SCALE GENOMIC DNA]</scope>
    <source>
        <strain evidence="5">170</strain>
    </source>
</reference>
<dbReference type="KEGG" id="pchm:VFPPC_08633"/>
<accession>A0A179FPA4</accession>
<feature type="compositionally biased region" description="Low complexity" evidence="3">
    <location>
        <begin position="156"/>
        <end position="180"/>
    </location>
</feature>
<evidence type="ECO:0000259" key="4">
    <source>
        <dbReference type="PROSITE" id="PS51352"/>
    </source>
</evidence>
<feature type="domain" description="Thioredoxin" evidence="4">
    <location>
        <begin position="1"/>
        <end position="85"/>
    </location>
</feature>
<dbReference type="SUPFAM" id="SSF52833">
    <property type="entry name" value="Thioredoxin-like"/>
    <property type="match status" value="1"/>
</dbReference>
<name>A0A179FPA4_METCM</name>
<feature type="region of interest" description="Disordered" evidence="3">
    <location>
        <begin position="89"/>
        <end position="120"/>
    </location>
</feature>
<dbReference type="STRING" id="1380566.A0A179FPA4"/>
<gene>
    <name evidence="5" type="ORF">VFPPC_08633</name>
</gene>
<evidence type="ECO:0000256" key="1">
    <source>
        <dbReference type="ARBA" id="ARBA00008987"/>
    </source>
</evidence>
<dbReference type="EMBL" id="LSBJ02000004">
    <property type="protein sequence ID" value="OAQ67197.2"/>
    <property type="molecule type" value="Genomic_DNA"/>
</dbReference>
<protein>
    <submittedName>
        <fullName evidence="5">Thioredoxin</fullName>
    </submittedName>
</protein>
<comment type="similarity">
    <text evidence="1">Belongs to the thioredoxin family.</text>
</comment>
<dbReference type="GeneID" id="28851302"/>
<keyword evidence="2" id="KW-1015">Disulfide bond</keyword>
<comment type="caution">
    <text evidence="5">The sequence shown here is derived from an EMBL/GenBank/DDBJ whole genome shotgun (WGS) entry which is preliminary data.</text>
</comment>
<dbReference type="AlphaFoldDB" id="A0A179FPA4"/>
<evidence type="ECO:0000256" key="3">
    <source>
        <dbReference type="SAM" id="MobiDB-lite"/>
    </source>
</evidence>
<keyword evidence="6" id="KW-1185">Reference proteome</keyword>
<proteinExistence type="inferred from homology"/>
<organism evidence="5 6">
    <name type="scientific">Pochonia chlamydosporia 170</name>
    <dbReference type="NCBI Taxonomy" id="1380566"/>
    <lineage>
        <taxon>Eukaryota</taxon>
        <taxon>Fungi</taxon>
        <taxon>Dikarya</taxon>
        <taxon>Ascomycota</taxon>
        <taxon>Pezizomycotina</taxon>
        <taxon>Sordariomycetes</taxon>
        <taxon>Hypocreomycetidae</taxon>
        <taxon>Hypocreales</taxon>
        <taxon>Clavicipitaceae</taxon>
        <taxon>Pochonia</taxon>
    </lineage>
</organism>
<feature type="region of interest" description="Disordered" evidence="3">
    <location>
        <begin position="143"/>
        <end position="195"/>
    </location>
</feature>
<dbReference type="PROSITE" id="PS51352">
    <property type="entry name" value="THIOREDOXIN_2"/>
    <property type="match status" value="1"/>
</dbReference>
<dbReference type="Proteomes" id="UP000078397">
    <property type="component" value="Unassembled WGS sequence"/>
</dbReference>
<dbReference type="OrthoDB" id="2121326at2759"/>
<evidence type="ECO:0000313" key="6">
    <source>
        <dbReference type="Proteomes" id="UP000078397"/>
    </source>
</evidence>
<sequence>MTVYADWCGPCKMIAPHFQRLANQHSSPKKVAFAKVNVDSQPEVAQQNRVSAMPTFKIFHNGTCIETLQGANPSGLSEAVAKAVQLAGSGRSAGEQFKTPGRTLGGGSSPRSTSSVGLGGRYTGRTLANLDLFQQFDAQKAAEQSRFNVHNTQQRAAPPRASPAASGSGSGSSAKPAGGATRPQQRATFKTLADL</sequence>
<dbReference type="Gene3D" id="3.40.30.10">
    <property type="entry name" value="Glutaredoxin"/>
    <property type="match status" value="1"/>
</dbReference>
<feature type="compositionally biased region" description="Polar residues" evidence="3">
    <location>
        <begin position="145"/>
        <end position="155"/>
    </location>
</feature>
<evidence type="ECO:0000256" key="2">
    <source>
        <dbReference type="ARBA" id="ARBA00023157"/>
    </source>
</evidence>
<dbReference type="Pfam" id="PF00085">
    <property type="entry name" value="Thioredoxin"/>
    <property type="match status" value="1"/>
</dbReference>
<dbReference type="InterPro" id="IPR036249">
    <property type="entry name" value="Thioredoxin-like_sf"/>
</dbReference>
<dbReference type="InterPro" id="IPR013766">
    <property type="entry name" value="Thioredoxin_domain"/>
</dbReference>
<dbReference type="CDD" id="cd02947">
    <property type="entry name" value="TRX_family"/>
    <property type="match status" value="1"/>
</dbReference>
<dbReference type="RefSeq" id="XP_022284422.1">
    <property type="nucleotide sequence ID" value="XM_022428620.1"/>
</dbReference>
<dbReference type="PANTHER" id="PTHR46115">
    <property type="entry name" value="THIOREDOXIN-LIKE PROTEIN 1"/>
    <property type="match status" value="1"/>
</dbReference>
<evidence type="ECO:0000313" key="5">
    <source>
        <dbReference type="EMBL" id="OAQ67197.2"/>
    </source>
</evidence>